<organism evidence="3 4">
    <name type="scientific">Brevundimonas terrae</name>
    <dbReference type="NCBI Taxonomy" id="363631"/>
    <lineage>
        <taxon>Bacteria</taxon>
        <taxon>Pseudomonadati</taxon>
        <taxon>Pseudomonadota</taxon>
        <taxon>Alphaproteobacteria</taxon>
        <taxon>Caulobacterales</taxon>
        <taxon>Caulobacteraceae</taxon>
        <taxon>Brevundimonas</taxon>
    </lineage>
</organism>
<feature type="domain" description="Sulfatase N-terminal" evidence="2">
    <location>
        <begin position="43"/>
        <end position="401"/>
    </location>
</feature>
<dbReference type="SUPFAM" id="SSF53649">
    <property type="entry name" value="Alkaline phosphatase-like"/>
    <property type="match status" value="1"/>
</dbReference>
<protein>
    <submittedName>
        <fullName evidence="3">Sulfatase</fullName>
    </submittedName>
</protein>
<evidence type="ECO:0000313" key="3">
    <source>
        <dbReference type="EMBL" id="GAA0386067.1"/>
    </source>
</evidence>
<evidence type="ECO:0000313" key="4">
    <source>
        <dbReference type="Proteomes" id="UP001500791"/>
    </source>
</evidence>
<evidence type="ECO:0000256" key="1">
    <source>
        <dbReference type="SAM" id="SignalP"/>
    </source>
</evidence>
<dbReference type="InterPro" id="IPR000917">
    <property type="entry name" value="Sulfatase_N"/>
</dbReference>
<reference evidence="3 4" key="1">
    <citation type="journal article" date="2019" name="Int. J. Syst. Evol. Microbiol.">
        <title>The Global Catalogue of Microorganisms (GCM) 10K type strain sequencing project: providing services to taxonomists for standard genome sequencing and annotation.</title>
        <authorList>
            <consortium name="The Broad Institute Genomics Platform"/>
            <consortium name="The Broad Institute Genome Sequencing Center for Infectious Disease"/>
            <person name="Wu L."/>
            <person name="Ma J."/>
        </authorList>
    </citation>
    <scope>NUCLEOTIDE SEQUENCE [LARGE SCALE GENOMIC DNA]</scope>
    <source>
        <strain evidence="3 4">JCM 13476</strain>
    </source>
</reference>
<dbReference type="PANTHER" id="PTHR46615">
    <property type="entry name" value="ARYLSULFATASE K"/>
    <property type="match status" value="1"/>
</dbReference>
<evidence type="ECO:0000259" key="2">
    <source>
        <dbReference type="Pfam" id="PF00884"/>
    </source>
</evidence>
<dbReference type="Gene3D" id="3.40.720.10">
    <property type="entry name" value="Alkaline Phosphatase, subunit A"/>
    <property type="match status" value="1"/>
</dbReference>
<gene>
    <name evidence="3" type="ORF">GCM10009093_11200</name>
</gene>
<dbReference type="EMBL" id="BAAAEJ010000003">
    <property type="protein sequence ID" value="GAA0386067.1"/>
    <property type="molecule type" value="Genomic_DNA"/>
</dbReference>
<proteinExistence type="predicted"/>
<dbReference type="InterPro" id="IPR051849">
    <property type="entry name" value="GAG-degrading_sulfatase"/>
</dbReference>
<name>A0ABN0Y7L4_9CAUL</name>
<keyword evidence="1" id="KW-0732">Signal</keyword>
<comment type="caution">
    <text evidence="3">The sequence shown here is derived from an EMBL/GenBank/DDBJ whole genome shotgun (WGS) entry which is preliminary data.</text>
</comment>
<feature type="signal peptide" evidence="1">
    <location>
        <begin position="1"/>
        <end position="28"/>
    </location>
</feature>
<dbReference type="PROSITE" id="PS51318">
    <property type="entry name" value="TAT"/>
    <property type="match status" value="1"/>
</dbReference>
<dbReference type="InterPro" id="IPR006311">
    <property type="entry name" value="TAT_signal"/>
</dbReference>
<feature type="chain" id="PRO_5046412812" evidence="1">
    <location>
        <begin position="29"/>
        <end position="564"/>
    </location>
</feature>
<dbReference type="InterPro" id="IPR017850">
    <property type="entry name" value="Alkaline_phosphatase_core_sf"/>
</dbReference>
<dbReference type="Proteomes" id="UP001500791">
    <property type="component" value="Unassembled WGS sequence"/>
</dbReference>
<accession>A0ABN0Y7L4</accession>
<dbReference type="Pfam" id="PF00884">
    <property type="entry name" value="Sulfatase"/>
    <property type="match status" value="1"/>
</dbReference>
<dbReference type="RefSeq" id="WP_167174001.1">
    <property type="nucleotide sequence ID" value="NZ_BAAAEJ010000003.1"/>
</dbReference>
<dbReference type="PANTHER" id="PTHR46615:SF1">
    <property type="entry name" value="ARYLSULFATASE K"/>
    <property type="match status" value="1"/>
</dbReference>
<sequence length="564" mass="63818">MSSFDRRQLMAAMAAAATGIAPPLRAQAASKSAQATANEKPLNILFICTDQEFGLQSYPQGLLEHLPGHRVLLERSVELRNYHVQTTPCTPSRAVIYTGQHTQKTRVFSNAEQGAVLTPEIDTIGDMMRRAGYYSAYKGKWHLAKLSTSDQSFQRLYNDTTDAMEPFGFSDYNFNGEEIGLTWAGYRTDRHVTGDAAMLIHEFATPARREDKPWFLCVNLVNPHDIMFYDATGEQADTRAVRNLAGLMRAEPGDPLYQTDLGMPLPRSFYVDDLSTKPEAHRGISALDVKTYGAMPRENETAWKRFYNYYCNCLRDVDQNILTLLWALEHSGQLDNTIIVYTSDHGERAGAHGMRQKGGTAYKEETNVPMFIAHPQGARGVTSKTLMGAVDLAPTLLGLAGKSQDWSRSQFPQLVGHDVSKAVFDPAHRGERDRQGHLFNYGVILSWDRLNTNYMDTPVWDLSKRRAHRGVFDGRWKFVRYFAPAEHHMPRKWEQLVAHNDLELYDTHKDPDEVLNLANRPNEYRAEIERLNAMVNALIEHEIGEDNGSEFPGPVERYNTLTLT</sequence>
<keyword evidence="4" id="KW-1185">Reference proteome</keyword>
<dbReference type="CDD" id="cd16035">
    <property type="entry name" value="sulfatase_like"/>
    <property type="match status" value="1"/>
</dbReference>